<dbReference type="PROSITE" id="PS51737">
    <property type="entry name" value="RECOMBINASE_DNA_BIND"/>
    <property type="match status" value="1"/>
</dbReference>
<dbReference type="Pfam" id="PF07508">
    <property type="entry name" value="Recombinase"/>
    <property type="match status" value="1"/>
</dbReference>
<dbReference type="InterPro" id="IPR038109">
    <property type="entry name" value="DNA_bind_recomb_sf"/>
</dbReference>
<dbReference type="PANTHER" id="PTHR30461:SF23">
    <property type="entry name" value="DNA RECOMBINASE-RELATED"/>
    <property type="match status" value="1"/>
</dbReference>
<keyword evidence="3" id="KW-1185">Reference proteome</keyword>
<dbReference type="Gene3D" id="3.40.50.1390">
    <property type="entry name" value="Resolvase, N-terminal catalytic domain"/>
    <property type="match status" value="1"/>
</dbReference>
<evidence type="ECO:0000313" key="3">
    <source>
        <dbReference type="Proteomes" id="UP000642284"/>
    </source>
</evidence>
<name>A0ABR7SIF6_9ACTN</name>
<evidence type="ECO:0000313" key="2">
    <source>
        <dbReference type="EMBL" id="MBC9714490.1"/>
    </source>
</evidence>
<dbReference type="Pfam" id="PF00239">
    <property type="entry name" value="Resolvase"/>
    <property type="match status" value="1"/>
</dbReference>
<dbReference type="Proteomes" id="UP000642284">
    <property type="component" value="Unassembled WGS sequence"/>
</dbReference>
<dbReference type="Gene3D" id="3.90.1750.20">
    <property type="entry name" value="Putative Large Serine Recombinase, Chain B, Domain 2"/>
    <property type="match status" value="1"/>
</dbReference>
<gene>
    <name evidence="2" type="ORF">H9Y04_18170</name>
</gene>
<organism evidence="2 3">
    <name type="scientific">Streptomyces polyasparticus</name>
    <dbReference type="NCBI Taxonomy" id="2767826"/>
    <lineage>
        <taxon>Bacteria</taxon>
        <taxon>Bacillati</taxon>
        <taxon>Actinomycetota</taxon>
        <taxon>Actinomycetes</taxon>
        <taxon>Kitasatosporales</taxon>
        <taxon>Streptomycetaceae</taxon>
        <taxon>Streptomyces</taxon>
    </lineage>
</organism>
<accession>A0ABR7SIF6</accession>
<dbReference type="PANTHER" id="PTHR30461">
    <property type="entry name" value="DNA-INVERTASE FROM LAMBDOID PROPHAGE"/>
    <property type="match status" value="1"/>
</dbReference>
<dbReference type="InterPro" id="IPR036162">
    <property type="entry name" value="Resolvase-like_N_sf"/>
</dbReference>
<dbReference type="RefSeq" id="WP_187814912.1">
    <property type="nucleotide sequence ID" value="NZ_JACTVJ010000007.1"/>
</dbReference>
<dbReference type="InterPro" id="IPR011109">
    <property type="entry name" value="DNA_bind_recombinase_dom"/>
</dbReference>
<dbReference type="InterPro" id="IPR006119">
    <property type="entry name" value="Resolv_N"/>
</dbReference>
<sequence>MLTAVSETFTGSEARMGRVAVPYKIIDLDGDLDIYARKSVSRKSREDRELSVNQQINDGIRWAKQNGYKPRFVWVDNGISGSKDVQRPGYDAGIRALDLGEITCLWCYKLDRFSRKGALAVLTIMDALEGKRIFFGADNLDTSNRNDRRMIMWRAEDAKEFSDQLSGRISDAWRHSKEEGIWLAKKVPYGLKKTKKRRLKGDDAPAIPGKLDGPTKGEVVQRVYQEADDGATGPTISNRLNEEGITAPGTAVRWTPIHVYRILQNPSYIGYQPASKWQERKDPCYRNDEGRRVRIGKPLVSEAQQMRAREKRMVRAKVFGPNNLTRGDRSTPKHLLSGLAFCAGCGRTMTKSGRSYQCSHKIRGGEPCPAPASMMATHAEGFAFQAFRNRLSACDPGDPLIQEVASRWLSSERPDKISAKKEAETRLVNAKAELQDLLDAKYKRKEFEGPSAEFFPKLKREAEKMVRAAQKAYDEIPEGNADIGFLLDAELIREAWEEATLEKRRMLLRLALDGVCIRKTHLAGRHTVTPDRLHYAWTGVPREINAKGMSLAA</sequence>
<dbReference type="Pfam" id="PF13408">
    <property type="entry name" value="Zn_ribbon_recom"/>
    <property type="match status" value="1"/>
</dbReference>
<reference evidence="2 3" key="1">
    <citation type="submission" date="2020-08" db="EMBL/GenBank/DDBJ databases">
        <title>Genemic of Streptomyces polyaspartic.</title>
        <authorList>
            <person name="Liu W."/>
        </authorList>
    </citation>
    <scope>NUCLEOTIDE SEQUENCE [LARGE SCALE GENOMIC DNA]</scope>
    <source>
        <strain evidence="2 3">TRM66268-LWL</strain>
    </source>
</reference>
<dbReference type="EMBL" id="JACTVJ010000007">
    <property type="protein sequence ID" value="MBC9714490.1"/>
    <property type="molecule type" value="Genomic_DNA"/>
</dbReference>
<dbReference type="InterPro" id="IPR025827">
    <property type="entry name" value="Zn_ribbon_recom_dom"/>
</dbReference>
<evidence type="ECO:0000259" key="1">
    <source>
        <dbReference type="PROSITE" id="PS51737"/>
    </source>
</evidence>
<dbReference type="CDD" id="cd00338">
    <property type="entry name" value="Ser_Recombinase"/>
    <property type="match status" value="1"/>
</dbReference>
<dbReference type="SMART" id="SM00857">
    <property type="entry name" value="Resolvase"/>
    <property type="match status" value="1"/>
</dbReference>
<comment type="caution">
    <text evidence="2">The sequence shown here is derived from an EMBL/GenBank/DDBJ whole genome shotgun (WGS) entry which is preliminary data.</text>
</comment>
<proteinExistence type="predicted"/>
<dbReference type="InterPro" id="IPR050639">
    <property type="entry name" value="SSR_resolvase"/>
</dbReference>
<feature type="domain" description="Recombinase" evidence="1">
    <location>
        <begin position="188"/>
        <end position="319"/>
    </location>
</feature>
<dbReference type="SUPFAM" id="SSF53041">
    <property type="entry name" value="Resolvase-like"/>
    <property type="match status" value="1"/>
</dbReference>
<protein>
    <submittedName>
        <fullName evidence="2">Recombinase family protein</fullName>
    </submittedName>
</protein>